<dbReference type="InterPro" id="IPR051346">
    <property type="entry name" value="OTU_Deubiquitinase"/>
</dbReference>
<organism evidence="19">
    <name type="scientific">Arion vulgaris</name>
    <dbReference type="NCBI Taxonomy" id="1028688"/>
    <lineage>
        <taxon>Eukaryota</taxon>
        <taxon>Metazoa</taxon>
        <taxon>Spiralia</taxon>
        <taxon>Lophotrochozoa</taxon>
        <taxon>Mollusca</taxon>
        <taxon>Gastropoda</taxon>
        <taxon>Heterobranchia</taxon>
        <taxon>Euthyneura</taxon>
        <taxon>Panpulmonata</taxon>
        <taxon>Eupulmonata</taxon>
        <taxon>Stylommatophora</taxon>
        <taxon>Helicina</taxon>
        <taxon>Arionoidea</taxon>
        <taxon>Arionidae</taxon>
        <taxon>Arion</taxon>
    </lineage>
</organism>
<reference evidence="19" key="1">
    <citation type="submission" date="2014-12" db="EMBL/GenBank/DDBJ databases">
        <title>Insight into the proteome of Arion vulgaris.</title>
        <authorList>
            <person name="Aradska J."/>
            <person name="Bulat T."/>
            <person name="Smidak R."/>
            <person name="Sarate P."/>
            <person name="Gangsoo J."/>
            <person name="Sialana F."/>
            <person name="Bilban M."/>
            <person name="Lubec G."/>
        </authorList>
    </citation>
    <scope>NUCLEOTIDE SEQUENCE</scope>
    <source>
        <tissue evidence="19">Skin</tissue>
    </source>
</reference>
<keyword evidence="13" id="KW-0788">Thiol protease</keyword>
<dbReference type="EC" id="3.4.19.12" evidence="5"/>
<gene>
    <name evidence="19" type="primary">ORF153432</name>
</gene>
<keyword evidence="7" id="KW-0597">Phosphoprotein</keyword>
<dbReference type="InterPro" id="IPR003323">
    <property type="entry name" value="OTU_dom"/>
</dbReference>
<evidence type="ECO:0000256" key="10">
    <source>
        <dbReference type="ARBA" id="ARBA00022771"/>
    </source>
</evidence>
<evidence type="ECO:0000256" key="16">
    <source>
        <dbReference type="SAM" id="MobiDB-lite"/>
    </source>
</evidence>
<evidence type="ECO:0000256" key="3">
    <source>
        <dbReference type="ARBA" id="ARBA00004496"/>
    </source>
</evidence>
<keyword evidence="11" id="KW-0833">Ubl conjugation pathway</keyword>
<dbReference type="GO" id="GO:0004843">
    <property type="term" value="F:cysteine-type deubiquitinase activity"/>
    <property type="evidence" value="ECO:0007669"/>
    <property type="project" value="UniProtKB-EC"/>
</dbReference>
<dbReference type="PANTHER" id="PTHR13367">
    <property type="entry name" value="UBIQUITIN THIOESTERASE"/>
    <property type="match status" value="1"/>
</dbReference>
<dbReference type="AlphaFoldDB" id="A0A0B7B0J3"/>
<evidence type="ECO:0000256" key="12">
    <source>
        <dbReference type="ARBA" id="ARBA00022801"/>
    </source>
</evidence>
<dbReference type="CDD" id="cd22750">
    <property type="entry name" value="OTU_C64"/>
    <property type="match status" value="1"/>
</dbReference>
<evidence type="ECO:0000256" key="6">
    <source>
        <dbReference type="ARBA" id="ARBA00022490"/>
    </source>
</evidence>
<name>A0A0B7B0J3_9EUPU</name>
<dbReference type="GO" id="GO:0007010">
    <property type="term" value="P:cytoskeleton organization"/>
    <property type="evidence" value="ECO:0007669"/>
    <property type="project" value="TreeGrafter"/>
</dbReference>
<evidence type="ECO:0000256" key="9">
    <source>
        <dbReference type="ARBA" id="ARBA00022723"/>
    </source>
</evidence>
<feature type="domain" description="A20-type" evidence="18">
    <location>
        <begin position="1085"/>
        <end position="1120"/>
    </location>
</feature>
<dbReference type="GO" id="GO:0070530">
    <property type="term" value="F:K63-linked polyubiquitin modification-dependent protein binding"/>
    <property type="evidence" value="ECO:0007669"/>
    <property type="project" value="TreeGrafter"/>
</dbReference>
<dbReference type="EMBL" id="HACG01039522">
    <property type="protein sequence ID" value="CEK86387.1"/>
    <property type="molecule type" value="Transcribed_RNA"/>
</dbReference>
<feature type="compositionally biased region" description="Polar residues" evidence="16">
    <location>
        <begin position="972"/>
        <end position="984"/>
    </location>
</feature>
<feature type="domain" description="A20-type" evidence="18">
    <location>
        <begin position="546"/>
        <end position="580"/>
    </location>
</feature>
<feature type="compositionally biased region" description="Basic and acidic residues" evidence="16">
    <location>
        <begin position="985"/>
        <end position="995"/>
    </location>
</feature>
<keyword evidence="9" id="KW-0479">Metal-binding</keyword>
<dbReference type="PANTHER" id="PTHR13367:SF3">
    <property type="entry name" value="TUMOR NECROSIS FACTOR ALPHA-INDUCED PROTEIN 3"/>
    <property type="match status" value="1"/>
</dbReference>
<feature type="domain" description="OTU" evidence="17">
    <location>
        <begin position="80"/>
        <end position="247"/>
    </location>
</feature>
<feature type="region of interest" description="Disordered" evidence="16">
    <location>
        <begin position="357"/>
        <end position="376"/>
    </location>
</feature>
<evidence type="ECO:0000313" key="19">
    <source>
        <dbReference type="EMBL" id="CEK86387.1"/>
    </source>
</evidence>
<evidence type="ECO:0000256" key="5">
    <source>
        <dbReference type="ARBA" id="ARBA00012759"/>
    </source>
</evidence>
<evidence type="ECO:0000259" key="18">
    <source>
        <dbReference type="PROSITE" id="PS51036"/>
    </source>
</evidence>
<dbReference type="PROSITE" id="PS50802">
    <property type="entry name" value="OTU"/>
    <property type="match status" value="1"/>
</dbReference>
<dbReference type="Gene3D" id="4.10.240.30">
    <property type="match status" value="1"/>
</dbReference>
<dbReference type="GO" id="GO:0016477">
    <property type="term" value="P:cell migration"/>
    <property type="evidence" value="ECO:0007669"/>
    <property type="project" value="TreeGrafter"/>
</dbReference>
<dbReference type="Pfam" id="PF02338">
    <property type="entry name" value="OTU"/>
    <property type="match status" value="1"/>
</dbReference>
<dbReference type="GO" id="GO:0008270">
    <property type="term" value="F:zinc ion binding"/>
    <property type="evidence" value="ECO:0007669"/>
    <property type="project" value="UniProtKB-KW"/>
</dbReference>
<evidence type="ECO:0000256" key="8">
    <source>
        <dbReference type="ARBA" id="ARBA00022670"/>
    </source>
</evidence>
<proteinExistence type="inferred from homology"/>
<dbReference type="GO" id="GO:0003677">
    <property type="term" value="F:DNA binding"/>
    <property type="evidence" value="ECO:0007669"/>
    <property type="project" value="InterPro"/>
</dbReference>
<evidence type="ECO:0000256" key="15">
    <source>
        <dbReference type="ARBA" id="ARBA00023242"/>
    </source>
</evidence>
<dbReference type="InterPro" id="IPR002653">
    <property type="entry name" value="Znf_A20"/>
</dbReference>
<dbReference type="GO" id="GO:0071947">
    <property type="term" value="P:protein deubiquitination involved in ubiquitin-dependent protein catabolic process"/>
    <property type="evidence" value="ECO:0007669"/>
    <property type="project" value="TreeGrafter"/>
</dbReference>
<protein>
    <recommendedName>
        <fullName evidence="5">ubiquitinyl hydrolase 1</fullName>
        <ecNumber evidence="5">3.4.19.12</ecNumber>
    </recommendedName>
</protein>
<evidence type="ECO:0000259" key="17">
    <source>
        <dbReference type="PROSITE" id="PS50802"/>
    </source>
</evidence>
<evidence type="ECO:0000256" key="11">
    <source>
        <dbReference type="ARBA" id="ARBA00022786"/>
    </source>
</evidence>
<dbReference type="GO" id="GO:0035523">
    <property type="term" value="P:protein K29-linked deubiquitination"/>
    <property type="evidence" value="ECO:0007669"/>
    <property type="project" value="TreeGrafter"/>
</dbReference>
<comment type="catalytic activity">
    <reaction evidence="1">
        <text>Thiol-dependent hydrolysis of ester, thioester, amide, peptide and isopeptide bonds formed by the C-terminal Gly of ubiquitin (a 76-residue protein attached to proteins as an intracellular targeting signal).</text>
        <dbReference type="EC" id="3.4.19.12"/>
    </reaction>
</comment>
<dbReference type="PROSITE" id="PS51036">
    <property type="entry name" value="ZF_A20"/>
    <property type="match status" value="2"/>
</dbReference>
<evidence type="ECO:0000256" key="1">
    <source>
        <dbReference type="ARBA" id="ARBA00000707"/>
    </source>
</evidence>
<keyword evidence="6" id="KW-0963">Cytoplasm</keyword>
<dbReference type="GO" id="GO:0005634">
    <property type="term" value="C:nucleus"/>
    <property type="evidence" value="ECO:0007669"/>
    <property type="project" value="UniProtKB-SubCell"/>
</dbReference>
<evidence type="ECO:0000256" key="14">
    <source>
        <dbReference type="ARBA" id="ARBA00022833"/>
    </source>
</evidence>
<accession>A0A0B7B0J3</accession>
<keyword evidence="8" id="KW-0645">Protease</keyword>
<keyword evidence="12" id="KW-0378">Hydrolase</keyword>
<dbReference type="SMART" id="SM00259">
    <property type="entry name" value="ZnF_A20"/>
    <property type="match status" value="3"/>
</dbReference>
<keyword evidence="14" id="KW-0862">Zinc</keyword>
<sequence length="1143" mass="128189">MKKENIVKYIRGKIDYSKEKIGKCYTFQGDASFSDCQLPYLSTLPKRTRSIYQRCVLDEEKTSCLKNSHTLNRFPQTIQLHALSVPKDGNGLLHSVSTSVWSVADRKNTLRELLFISLRTDLNFQKRWRSQQLNTLHLSEKDSSVDLSTAWDDLMNSLSDSPSRTVSNDISSRYSDSLYIYVLANILRRPIIIVKDNQVESVNGHNYQNDDIGGVYLPLEWEPIECCKTPVIIGYSLNQYFPLVSEADILNTSQLEKKDPPVFPLVNSDLGGLLIRYLTEDEASKAWELLQCYLLVKEQEFHGGNDSLIKVPCAEIKLKPLETNENLLYAYLNVKKSGILRSVYKFLHPTSKIVQKNSQTEESSVRLGSNKSEQLENSVTDITTDSVYVDDLKNYNPEVYVKGEDLYNEIYKPSNTSVGERNRIHLTLESRLNNTDDHPLTPTAPPLSLEAHPFVGLYPVITDVCRNQCGNMLSNNIYPNCHECSQTELQRNNSVSPCLLTPVKKRDESFVELTRETISYGTTDHALTPTAPFPTMEPESCQQLLSMMDERCKNGCGYRCSNQTYPYCHECYQTEIQTNKQQGPNNIVASAPPQSLDIVAAESSDKSNSPVLTTRMYEPGVLDLNITNQSILPLVISSPGLHSKSQSHNSSENSLFHTNEQIGSLYKAEKIANKGWEDQNGKNIEQKMHSHLSDDLSEIKETFVTPHQKLSSESNRSKMVATNSSPHLHSENNTNHFAGTVRNIISCDTEFSVVLTTKVKCISPYCCTLVSGPDELCSKCQDVLRLSSSQTLPSQSNVDISQCETDKKLQTVTSQFDSNHKEMTPVPENKFDFDSCIQHSPPCRTTSGISLSGALIQQASDETQILEPSCQEYGKTDKENANNSNNVKSNSMKSHQTVQETIKKQENASLSSTFTRENNLCKDTTFLSSHNKNITAPHEAHSNNHFDLNHSSTIKTEVLASTASSAYLATSNPSGSPSIQSNKANEMHPPYDSHSSKNHLPSSAYPSSVPSFKHFEETSSSMYSLQPLSFTFSDPEQKSAIVTSMTKRMPYKNWQQSSTKSSYDFHPATNTNSPYNFQTTENTWKISAPKCVLPSCSNYGNTDKEGYCNNCYKIIRTQRILYREATRGVDVPDCGMLVMPLGC</sequence>
<comment type="subcellular location">
    <subcellularLocation>
        <location evidence="3">Cytoplasm</location>
    </subcellularLocation>
    <subcellularLocation>
        <location evidence="2">Nucleus</location>
    </subcellularLocation>
</comment>
<comment type="similarity">
    <text evidence="4">Belongs to the peptidase C64 family.</text>
</comment>
<feature type="region of interest" description="Disordered" evidence="16">
    <location>
        <begin position="970"/>
        <end position="1003"/>
    </location>
</feature>
<feature type="region of interest" description="Disordered" evidence="16">
    <location>
        <begin position="874"/>
        <end position="900"/>
    </location>
</feature>
<evidence type="ECO:0000256" key="2">
    <source>
        <dbReference type="ARBA" id="ARBA00004123"/>
    </source>
</evidence>
<feature type="compositionally biased region" description="Low complexity" evidence="16">
    <location>
        <begin position="881"/>
        <end position="894"/>
    </location>
</feature>
<keyword evidence="10" id="KW-0863">Zinc-finger</keyword>
<dbReference type="GO" id="GO:0030177">
    <property type="term" value="P:positive regulation of Wnt signaling pathway"/>
    <property type="evidence" value="ECO:0007669"/>
    <property type="project" value="TreeGrafter"/>
</dbReference>
<evidence type="ECO:0000256" key="4">
    <source>
        <dbReference type="ARBA" id="ARBA00005865"/>
    </source>
</evidence>
<dbReference type="GO" id="GO:0005737">
    <property type="term" value="C:cytoplasm"/>
    <property type="evidence" value="ECO:0007669"/>
    <property type="project" value="UniProtKB-SubCell"/>
</dbReference>
<evidence type="ECO:0000256" key="7">
    <source>
        <dbReference type="ARBA" id="ARBA00022553"/>
    </source>
</evidence>
<keyword evidence="15" id="KW-0539">Nucleus</keyword>
<dbReference type="GO" id="GO:1990168">
    <property type="term" value="P:protein K33-linked deubiquitination"/>
    <property type="evidence" value="ECO:0007669"/>
    <property type="project" value="TreeGrafter"/>
</dbReference>
<evidence type="ECO:0000256" key="13">
    <source>
        <dbReference type="ARBA" id="ARBA00022807"/>
    </source>
</evidence>